<dbReference type="RefSeq" id="WP_074792028.1">
    <property type="nucleotide sequence ID" value="NZ_FNZX01000016.1"/>
</dbReference>
<comment type="subcellular location">
    <subcellularLocation>
        <location evidence="1">Cell envelope</location>
    </subcellularLocation>
</comment>
<gene>
    <name evidence="4" type="ORF">SAMN02910377_02372</name>
</gene>
<dbReference type="AlphaFoldDB" id="A0A1H7LI80"/>
<dbReference type="PANTHER" id="PTHR32347">
    <property type="entry name" value="EFFLUX SYSTEM COMPONENT YKNX-RELATED"/>
    <property type="match status" value="1"/>
</dbReference>
<evidence type="ECO:0000256" key="2">
    <source>
        <dbReference type="ARBA" id="ARBA00023054"/>
    </source>
</evidence>
<evidence type="ECO:0000256" key="3">
    <source>
        <dbReference type="SAM" id="Coils"/>
    </source>
</evidence>
<accession>A0A1H7LI80</accession>
<evidence type="ECO:0000256" key="1">
    <source>
        <dbReference type="ARBA" id="ARBA00004196"/>
    </source>
</evidence>
<feature type="coiled-coil region" evidence="3">
    <location>
        <begin position="270"/>
        <end position="304"/>
    </location>
</feature>
<evidence type="ECO:0000313" key="4">
    <source>
        <dbReference type="EMBL" id="SEK98610.1"/>
    </source>
</evidence>
<proteinExistence type="predicted"/>
<dbReference type="EMBL" id="FNZX01000016">
    <property type="protein sequence ID" value="SEK98610.1"/>
    <property type="molecule type" value="Genomic_DNA"/>
</dbReference>
<dbReference type="PANTHER" id="PTHR32347:SF14">
    <property type="entry name" value="EFFLUX SYSTEM COMPONENT YKNX-RELATED"/>
    <property type="match status" value="1"/>
</dbReference>
<dbReference type="GO" id="GO:0030313">
    <property type="term" value="C:cell envelope"/>
    <property type="evidence" value="ECO:0007669"/>
    <property type="project" value="UniProtKB-SubCell"/>
</dbReference>
<dbReference type="InterPro" id="IPR050465">
    <property type="entry name" value="UPF0194_transport"/>
</dbReference>
<keyword evidence="2 3" id="KW-0175">Coiled coil</keyword>
<protein>
    <submittedName>
        <fullName evidence="4">HlyD family secretion protein</fullName>
    </submittedName>
</protein>
<name>A0A1H7LI80_9FIRM</name>
<sequence>MKKIIKPILIIVIILALAGGGLYGGYRYSQSKKTAEVVAVNMYAMDGYWGDSINSYGDVTSDKSQTTYLSSGTEILSVNVQPGDHVNEGDVLMTVKKETQDIKGKELEVEKARQAYVADTVTLERLQNTTPIPEYISSSPDTRTRESLVSKEYRLKTGSTFGEYKEDHLVYEEFYDQSGNLTSTLYYDEKGSSLDEVDDTDKINAIVNADHSLFECYENYETTEVTVGTFYYNAETGELIGHEGVDGEGNVVERYNAPEGYTPTQLKDKIEEVSNTLKKHDLDLRKKENELEVMKNTNDNGEILAKVSGTVSKVQNKDNYNNTQPFMIVTATDEYYISGSIGEFYLDSVNVGDTVTISSWDTGLTADAVITYISDTPNTDNNNFYSGDGNTNSSNYEFKASFDRSSGIEIGSAVDITITPAGQEDTGLYISTYFVRKDASGSYVMKMGSDNKLEKVYVKVGKSLWGSMIEIKSGVTMDDYLAFPYGNGAVEGMNCKIVDSFAY</sequence>
<organism evidence="4 5">
    <name type="scientific">Pseudobutyrivibrio ruminis</name>
    <dbReference type="NCBI Taxonomy" id="46206"/>
    <lineage>
        <taxon>Bacteria</taxon>
        <taxon>Bacillati</taxon>
        <taxon>Bacillota</taxon>
        <taxon>Clostridia</taxon>
        <taxon>Lachnospirales</taxon>
        <taxon>Lachnospiraceae</taxon>
        <taxon>Pseudobutyrivibrio</taxon>
    </lineage>
</organism>
<reference evidence="5" key="1">
    <citation type="submission" date="2016-10" db="EMBL/GenBank/DDBJ databases">
        <authorList>
            <person name="Varghese N."/>
        </authorList>
    </citation>
    <scope>NUCLEOTIDE SEQUENCE [LARGE SCALE GENOMIC DNA]</scope>
    <source>
        <strain evidence="5">ACV-9</strain>
    </source>
</reference>
<dbReference type="Gene3D" id="2.40.30.170">
    <property type="match status" value="1"/>
</dbReference>
<keyword evidence="5" id="KW-1185">Reference proteome</keyword>
<evidence type="ECO:0000313" key="5">
    <source>
        <dbReference type="Proteomes" id="UP000182321"/>
    </source>
</evidence>
<dbReference type="Proteomes" id="UP000182321">
    <property type="component" value="Unassembled WGS sequence"/>
</dbReference>